<dbReference type="EMBL" id="JACEIB010000026">
    <property type="protein sequence ID" value="MBA2935675.1"/>
    <property type="molecule type" value="Genomic_DNA"/>
</dbReference>
<keyword evidence="2" id="KW-1185">Reference proteome</keyword>
<reference evidence="1 2" key="1">
    <citation type="submission" date="2020-07" db="EMBL/GenBank/DDBJ databases">
        <authorList>
            <person name="Sun Q."/>
        </authorList>
    </citation>
    <scope>NUCLEOTIDE SEQUENCE [LARGE SCALE GENOMIC DNA]</scope>
    <source>
        <strain evidence="1 2">CGMCC 1.13654</strain>
    </source>
</reference>
<name>A0A838LAD9_9SPHN</name>
<dbReference type="RefSeq" id="WP_160362887.1">
    <property type="nucleotide sequence ID" value="NZ_JACEIB010000026.1"/>
</dbReference>
<evidence type="ECO:0000313" key="2">
    <source>
        <dbReference type="Proteomes" id="UP000570166"/>
    </source>
</evidence>
<dbReference type="Proteomes" id="UP000570166">
    <property type="component" value="Unassembled WGS sequence"/>
</dbReference>
<proteinExistence type="predicted"/>
<evidence type="ECO:0000313" key="1">
    <source>
        <dbReference type="EMBL" id="MBA2935675.1"/>
    </source>
</evidence>
<organism evidence="1 2">
    <name type="scientific">Sphingomonas chungangi</name>
    <dbReference type="NCBI Taxonomy" id="2683589"/>
    <lineage>
        <taxon>Bacteria</taxon>
        <taxon>Pseudomonadati</taxon>
        <taxon>Pseudomonadota</taxon>
        <taxon>Alphaproteobacteria</taxon>
        <taxon>Sphingomonadales</taxon>
        <taxon>Sphingomonadaceae</taxon>
        <taxon>Sphingomonas</taxon>
    </lineage>
</organism>
<gene>
    <name evidence="1" type="ORF">HZF05_16450</name>
</gene>
<dbReference type="AlphaFoldDB" id="A0A838LAD9"/>
<protein>
    <submittedName>
        <fullName evidence="1">Uncharacterized protein</fullName>
    </submittedName>
</protein>
<accession>A0A838LAD9</accession>
<comment type="caution">
    <text evidence="1">The sequence shown here is derived from an EMBL/GenBank/DDBJ whole genome shotgun (WGS) entry which is preliminary data.</text>
</comment>
<sequence length="53" mass="6178">MKLWDDFIEGFKEEAGKPLPSETKPKDLLEGFSAGVIETAVHPFRWFRTLRKK</sequence>